<dbReference type="EC" id="2.7.11.1" evidence="1"/>
<keyword evidence="2" id="KW-0723">Serine/threonine-protein kinase</keyword>
<dbReference type="Proteomes" id="UP001610446">
    <property type="component" value="Unassembled WGS sequence"/>
</dbReference>
<dbReference type="Pfam" id="PF00069">
    <property type="entry name" value="Pkinase"/>
    <property type="match status" value="1"/>
</dbReference>
<evidence type="ECO:0000256" key="6">
    <source>
        <dbReference type="ARBA" id="ARBA00022840"/>
    </source>
</evidence>
<evidence type="ECO:0000313" key="10">
    <source>
        <dbReference type="EMBL" id="KAL2839594.1"/>
    </source>
</evidence>
<keyword evidence="3" id="KW-0808">Transferase</keyword>
<comment type="caution">
    <text evidence="10">The sequence shown here is derived from an EMBL/GenBank/DDBJ whole genome shotgun (WGS) entry which is preliminary data.</text>
</comment>
<keyword evidence="6" id="KW-0067">ATP-binding</keyword>
<sequence>MQSSEDPAEYQPSISQWQVGVEELDRYRPAGYHPVHIGGRYHDRYEVVHKIRDYLAAKNVALKVLVAAAKESLESNILHTLSRGKETQQGRPYVSSLLDEFTIDGPNGRHLYLISEAAGCSIAQPKEASTTWMFPVNVARAIAAQTLLGLDYIHSCQVVHGDLHSNNILFRMPSIEQLSIDGLYSKLGAPQKLPVERLDKGSNGPGVPSYCVSPGMIFESSEDIINPQILISDFGESFFKDTETRTGLHTPILLLPPELFFHERLTQAVDVWTLRYTLYEIQGERPLFESFMPDEAHVIAEMISTLGPLPQKWWDKWNQRADLFLKNKSWDIDTKRSHAPYPRPLNERLRIMGRGEDPATCEPSSSITTSTAIKSAWIEGWGWPAQREVSIKPAE</sequence>
<evidence type="ECO:0000256" key="4">
    <source>
        <dbReference type="ARBA" id="ARBA00022741"/>
    </source>
</evidence>
<keyword evidence="11" id="KW-1185">Reference proteome</keyword>
<reference evidence="10 11" key="1">
    <citation type="submission" date="2024-07" db="EMBL/GenBank/DDBJ databases">
        <title>Section-level genome sequencing and comparative genomics of Aspergillus sections Usti and Cavernicolus.</title>
        <authorList>
            <consortium name="Lawrence Berkeley National Laboratory"/>
            <person name="Nybo J.L."/>
            <person name="Vesth T.C."/>
            <person name="Theobald S."/>
            <person name="Frisvad J.C."/>
            <person name="Larsen T.O."/>
            <person name="Kjaerboelling I."/>
            <person name="Rothschild-Mancinelli K."/>
            <person name="Lyhne E.K."/>
            <person name="Kogle M.E."/>
            <person name="Barry K."/>
            <person name="Clum A."/>
            <person name="Na H."/>
            <person name="Ledsgaard L."/>
            <person name="Lin J."/>
            <person name="Lipzen A."/>
            <person name="Kuo A."/>
            <person name="Riley R."/>
            <person name="Mondo S."/>
            <person name="Labutti K."/>
            <person name="Haridas S."/>
            <person name="Pangalinan J."/>
            <person name="Salamov A.A."/>
            <person name="Simmons B.A."/>
            <person name="Magnuson J.K."/>
            <person name="Chen J."/>
            <person name="Drula E."/>
            <person name="Henrissat B."/>
            <person name="Wiebenga A."/>
            <person name="Lubbers R.J."/>
            <person name="Gomes A.C."/>
            <person name="Makela M.R."/>
            <person name="Stajich J."/>
            <person name="Grigoriev I.V."/>
            <person name="Mortensen U.H."/>
            <person name="De Vries R.P."/>
            <person name="Baker S.E."/>
            <person name="Andersen M.R."/>
        </authorList>
    </citation>
    <scope>NUCLEOTIDE SEQUENCE [LARGE SCALE GENOMIC DNA]</scope>
    <source>
        <strain evidence="10 11">CBS 123904</strain>
    </source>
</reference>
<dbReference type="InterPro" id="IPR051334">
    <property type="entry name" value="SRPK"/>
</dbReference>
<comment type="catalytic activity">
    <reaction evidence="8">
        <text>L-seryl-[protein] + ATP = O-phospho-L-seryl-[protein] + ADP + H(+)</text>
        <dbReference type="Rhea" id="RHEA:17989"/>
        <dbReference type="Rhea" id="RHEA-COMP:9863"/>
        <dbReference type="Rhea" id="RHEA-COMP:11604"/>
        <dbReference type="ChEBI" id="CHEBI:15378"/>
        <dbReference type="ChEBI" id="CHEBI:29999"/>
        <dbReference type="ChEBI" id="CHEBI:30616"/>
        <dbReference type="ChEBI" id="CHEBI:83421"/>
        <dbReference type="ChEBI" id="CHEBI:456216"/>
        <dbReference type="EC" id="2.7.11.1"/>
    </reaction>
</comment>
<evidence type="ECO:0000259" key="9">
    <source>
        <dbReference type="PROSITE" id="PS50011"/>
    </source>
</evidence>
<dbReference type="Gene3D" id="1.10.510.10">
    <property type="entry name" value="Transferase(Phosphotransferase) domain 1"/>
    <property type="match status" value="1"/>
</dbReference>
<keyword evidence="4" id="KW-0547">Nucleotide-binding</keyword>
<evidence type="ECO:0000256" key="7">
    <source>
        <dbReference type="ARBA" id="ARBA00047899"/>
    </source>
</evidence>
<evidence type="ECO:0000256" key="1">
    <source>
        <dbReference type="ARBA" id="ARBA00012513"/>
    </source>
</evidence>
<evidence type="ECO:0000313" key="11">
    <source>
        <dbReference type="Proteomes" id="UP001610446"/>
    </source>
</evidence>
<feature type="domain" description="Protein kinase" evidence="9">
    <location>
        <begin position="21"/>
        <end position="395"/>
    </location>
</feature>
<dbReference type="SMART" id="SM00220">
    <property type="entry name" value="S_TKc"/>
    <property type="match status" value="1"/>
</dbReference>
<evidence type="ECO:0000256" key="8">
    <source>
        <dbReference type="ARBA" id="ARBA00048679"/>
    </source>
</evidence>
<evidence type="ECO:0000256" key="5">
    <source>
        <dbReference type="ARBA" id="ARBA00022777"/>
    </source>
</evidence>
<dbReference type="SUPFAM" id="SSF56112">
    <property type="entry name" value="Protein kinase-like (PK-like)"/>
    <property type="match status" value="1"/>
</dbReference>
<keyword evidence="5" id="KW-0418">Kinase</keyword>
<proteinExistence type="predicted"/>
<dbReference type="Gene3D" id="3.30.200.20">
    <property type="entry name" value="Phosphorylase Kinase, domain 1"/>
    <property type="match status" value="1"/>
</dbReference>
<evidence type="ECO:0000256" key="2">
    <source>
        <dbReference type="ARBA" id="ARBA00022527"/>
    </source>
</evidence>
<dbReference type="PANTHER" id="PTHR47634:SF9">
    <property type="entry name" value="PROTEIN KINASE DOMAIN-CONTAINING PROTEIN-RELATED"/>
    <property type="match status" value="1"/>
</dbReference>
<evidence type="ECO:0000256" key="3">
    <source>
        <dbReference type="ARBA" id="ARBA00022679"/>
    </source>
</evidence>
<dbReference type="InterPro" id="IPR011009">
    <property type="entry name" value="Kinase-like_dom_sf"/>
</dbReference>
<accession>A0ABR4JJ26</accession>
<dbReference type="PANTHER" id="PTHR47634">
    <property type="entry name" value="PROTEIN KINASE DOMAIN-CONTAINING PROTEIN-RELATED"/>
    <property type="match status" value="1"/>
</dbReference>
<name>A0ABR4JJ26_9EURO</name>
<comment type="catalytic activity">
    <reaction evidence="7">
        <text>L-threonyl-[protein] + ATP = O-phospho-L-threonyl-[protein] + ADP + H(+)</text>
        <dbReference type="Rhea" id="RHEA:46608"/>
        <dbReference type="Rhea" id="RHEA-COMP:11060"/>
        <dbReference type="Rhea" id="RHEA-COMP:11605"/>
        <dbReference type="ChEBI" id="CHEBI:15378"/>
        <dbReference type="ChEBI" id="CHEBI:30013"/>
        <dbReference type="ChEBI" id="CHEBI:30616"/>
        <dbReference type="ChEBI" id="CHEBI:61977"/>
        <dbReference type="ChEBI" id="CHEBI:456216"/>
        <dbReference type="EC" id="2.7.11.1"/>
    </reaction>
</comment>
<protein>
    <recommendedName>
        <fullName evidence="1">non-specific serine/threonine protein kinase</fullName>
        <ecNumber evidence="1">2.7.11.1</ecNumber>
    </recommendedName>
</protein>
<gene>
    <name evidence="10" type="ORF">BJY01DRAFT_257710</name>
</gene>
<dbReference type="EMBL" id="JBFXLU010000131">
    <property type="protein sequence ID" value="KAL2839594.1"/>
    <property type="molecule type" value="Genomic_DNA"/>
</dbReference>
<dbReference type="InterPro" id="IPR000719">
    <property type="entry name" value="Prot_kinase_dom"/>
</dbReference>
<dbReference type="PROSITE" id="PS50011">
    <property type="entry name" value="PROTEIN_KINASE_DOM"/>
    <property type="match status" value="1"/>
</dbReference>
<organism evidence="10 11">
    <name type="scientific">Aspergillus pseudoustus</name>
    <dbReference type="NCBI Taxonomy" id="1810923"/>
    <lineage>
        <taxon>Eukaryota</taxon>
        <taxon>Fungi</taxon>
        <taxon>Dikarya</taxon>
        <taxon>Ascomycota</taxon>
        <taxon>Pezizomycotina</taxon>
        <taxon>Eurotiomycetes</taxon>
        <taxon>Eurotiomycetidae</taxon>
        <taxon>Eurotiales</taxon>
        <taxon>Aspergillaceae</taxon>
        <taxon>Aspergillus</taxon>
        <taxon>Aspergillus subgen. Nidulantes</taxon>
    </lineage>
</organism>